<evidence type="ECO:0000313" key="3">
    <source>
        <dbReference type="EMBL" id="CAG8571050.1"/>
    </source>
</evidence>
<dbReference type="Proteomes" id="UP000789759">
    <property type="component" value="Unassembled WGS sequence"/>
</dbReference>
<comment type="caution">
    <text evidence="3">The sequence shown here is derived from an EMBL/GenBank/DDBJ whole genome shotgun (WGS) entry which is preliminary data.</text>
</comment>
<organism evidence="3 4">
    <name type="scientific">Cetraspora pellucida</name>
    <dbReference type="NCBI Taxonomy" id="1433469"/>
    <lineage>
        <taxon>Eukaryota</taxon>
        <taxon>Fungi</taxon>
        <taxon>Fungi incertae sedis</taxon>
        <taxon>Mucoromycota</taxon>
        <taxon>Glomeromycotina</taxon>
        <taxon>Glomeromycetes</taxon>
        <taxon>Diversisporales</taxon>
        <taxon>Gigasporaceae</taxon>
        <taxon>Cetraspora</taxon>
    </lineage>
</organism>
<accession>A0A9N9BKC2</accession>
<gene>
    <name evidence="3" type="ORF">CPELLU_LOCUS5654</name>
</gene>
<keyword evidence="4" id="KW-1185">Reference proteome</keyword>
<keyword evidence="1" id="KW-0175">Coiled coil</keyword>
<name>A0A9N9BKC2_9GLOM</name>
<dbReference type="EMBL" id="CAJVQA010003283">
    <property type="protein sequence ID" value="CAG8571050.1"/>
    <property type="molecule type" value="Genomic_DNA"/>
</dbReference>
<sequence>MEKFLLTEKPDKITIITAMYTRIKTNEWTGNEDEEVEVFIKTKEKILQNLSLKNEKIRIEKLKSLEDTKPVEIAEWKKDANENISKLKTVLKQYIESKDVFKRSARSRLCSQLLKELSNMSADDLTYDNPLASGIICDESELVKKLPQDCQEEFRMGNLEIKLDSNSDLRQASESLVKSHQSWKKQKKKRFENKVEYGNLFDERKDIIKFSRRISNALENVWRTQHYAMMASALDQVNEGTYVAEVLAPLLTATFAELPVPFLILTSLIRGEVESPSSKARKQLHGNKPDFMLRVKIGDKELELVNMETGRPESDWKKQLSDHNKLARSAKDAFEDFSINGSVKKYGYDELTKIFWRYLSIHVFSKTKEGYYRFIKMREVEIPLFQSKPEQVYELMQLLLELRTAVIKTVRVLFYRYKSRHSKKPNKGTVYGIKQMFVTIGTPKVLAMLKNNTHLNIKNNEPENYPTKSSAEINFSANYKALIKNFARAIHGRGGFVILVNATDVVTKGWNGIIDYQIEGTCDEWVKLVDMELSEIEKITLSKNKLKNKSKLDDASEKKQVGKKRNRVNVETGSLKKRKRDE</sequence>
<evidence type="ECO:0000313" key="4">
    <source>
        <dbReference type="Proteomes" id="UP000789759"/>
    </source>
</evidence>
<feature type="coiled-coil region" evidence="1">
    <location>
        <begin position="40"/>
        <end position="97"/>
    </location>
</feature>
<dbReference type="OrthoDB" id="2428313at2759"/>
<protein>
    <submittedName>
        <fullName evidence="3">15782_t:CDS:1</fullName>
    </submittedName>
</protein>
<reference evidence="3" key="1">
    <citation type="submission" date="2021-06" db="EMBL/GenBank/DDBJ databases">
        <authorList>
            <person name="Kallberg Y."/>
            <person name="Tangrot J."/>
            <person name="Rosling A."/>
        </authorList>
    </citation>
    <scope>NUCLEOTIDE SEQUENCE</scope>
    <source>
        <strain evidence="3">FL966</strain>
    </source>
</reference>
<evidence type="ECO:0000256" key="1">
    <source>
        <dbReference type="SAM" id="Coils"/>
    </source>
</evidence>
<feature type="region of interest" description="Disordered" evidence="2">
    <location>
        <begin position="548"/>
        <end position="582"/>
    </location>
</feature>
<feature type="compositionally biased region" description="Basic and acidic residues" evidence="2">
    <location>
        <begin position="550"/>
        <end position="560"/>
    </location>
</feature>
<dbReference type="AlphaFoldDB" id="A0A9N9BKC2"/>
<evidence type="ECO:0000256" key="2">
    <source>
        <dbReference type="SAM" id="MobiDB-lite"/>
    </source>
</evidence>
<proteinExistence type="predicted"/>